<dbReference type="Proteomes" id="UP001154420">
    <property type="component" value="Unassembled WGS sequence"/>
</dbReference>
<proteinExistence type="predicted"/>
<evidence type="ECO:0000256" key="1">
    <source>
        <dbReference type="SAM" id="Phobius"/>
    </source>
</evidence>
<keyword evidence="3" id="KW-1185">Reference proteome</keyword>
<feature type="transmembrane region" description="Helical" evidence="1">
    <location>
        <begin position="172"/>
        <end position="194"/>
    </location>
</feature>
<dbReference type="EMBL" id="QZDT01000001">
    <property type="protein sequence ID" value="NBJ91349.1"/>
    <property type="molecule type" value="Genomic_DNA"/>
</dbReference>
<evidence type="ECO:0000313" key="3">
    <source>
        <dbReference type="Proteomes" id="UP001154420"/>
    </source>
</evidence>
<accession>A0A9X5BCV7</accession>
<feature type="transmembrane region" description="Helical" evidence="1">
    <location>
        <begin position="683"/>
        <end position="701"/>
    </location>
</feature>
<feature type="transmembrane region" description="Helical" evidence="1">
    <location>
        <begin position="201"/>
        <end position="218"/>
    </location>
</feature>
<protein>
    <submittedName>
        <fullName evidence="2">Uncharacterized protein</fullName>
    </submittedName>
</protein>
<keyword evidence="1" id="KW-0472">Membrane</keyword>
<feature type="transmembrane region" description="Helical" evidence="1">
    <location>
        <begin position="453"/>
        <end position="471"/>
    </location>
</feature>
<dbReference type="AlphaFoldDB" id="A0A9X5BCV7"/>
<feature type="transmembrane region" description="Helical" evidence="1">
    <location>
        <begin position="552"/>
        <end position="572"/>
    </location>
</feature>
<reference evidence="2" key="1">
    <citation type="submission" date="2018-09" db="EMBL/GenBank/DDBJ databases">
        <title>Murine metabolic-syndrome-specific gut microbial biobank.</title>
        <authorList>
            <person name="Liu C."/>
        </authorList>
    </citation>
    <scope>NUCLEOTIDE SEQUENCE</scope>
    <source>
        <strain evidence="2">D42-62</strain>
    </source>
</reference>
<feature type="transmembrane region" description="Helical" evidence="1">
    <location>
        <begin position="347"/>
        <end position="371"/>
    </location>
</feature>
<feature type="transmembrane region" description="Helical" evidence="1">
    <location>
        <begin position="632"/>
        <end position="652"/>
    </location>
</feature>
<feature type="transmembrane region" description="Helical" evidence="1">
    <location>
        <begin position="530"/>
        <end position="546"/>
    </location>
</feature>
<feature type="transmembrane region" description="Helical" evidence="1">
    <location>
        <begin position="18"/>
        <end position="35"/>
    </location>
</feature>
<keyword evidence="1" id="KW-1133">Transmembrane helix</keyword>
<feature type="transmembrane region" description="Helical" evidence="1">
    <location>
        <begin position="383"/>
        <end position="403"/>
    </location>
</feature>
<feature type="transmembrane region" description="Helical" evidence="1">
    <location>
        <begin position="584"/>
        <end position="601"/>
    </location>
</feature>
<organism evidence="2 3">
    <name type="scientific">Parablautia muri</name>
    <dbReference type="NCBI Taxonomy" id="2320879"/>
    <lineage>
        <taxon>Bacteria</taxon>
        <taxon>Bacillati</taxon>
        <taxon>Bacillota</taxon>
        <taxon>Clostridia</taxon>
        <taxon>Lachnospirales</taxon>
        <taxon>Lachnospiraceae</taxon>
        <taxon>Parablautia</taxon>
    </lineage>
</organism>
<gene>
    <name evidence="2" type="ORF">D5281_01795</name>
</gene>
<sequence>MLGRYKEIIKKIRDRRKIFCFCLLFFFLISAIYLYNTFPKIEFNLSSTNPNDILQVYYIQGKMDYFDGEHVVWDVLGQDTHKYSFHIADSHLLRIDFGNDKGKFQISNIAVKGLFTTQKISPQDFALCSFSEDLKVVEIEEERILIESTGNDPYVILNNTVPIIYKLDLCKIGVLLVLFVLLVLLSIIITVYYGNLIKESLLFLLLIGIVYIYINFSTKLEMVVQNTMTNDVVQVYCDDGNEGFSGKRMVQELAGSDARKYNFSVPYSNILRIDFDTSAEKLQISDVVVKNLFMVKNIPLQYMASCAHSEDIGDMSIQGDVLTIEITGISPYIVMINLDTLNGKFNLYSLGLLFLVSIIIVIVLTFITRFYEKINDLPKLRKKYAIIISGILFLSCRIVFLLTHKGFFSNDEFHHISTLNADYVTSYEWGLYINHLAYILNNIFGLRDLAVKLVPFLAGSVSFLCCLYLLYNIYDNPYWIITISSIITFMPNVIFNHFYIRMYVFLEAVIMIDSALFYSAQKKKGTKWERISLLLIGIITFLYVWNTKDVTVVALLMLLIIAGLYYFYINYGKTGLKRFPPRKIGLFCGLICIVILEIIIAEQPLIRTLIEIMQQGGHIESFIESYPVFLEFVFYKIFYISFPFIVSLIYAWKRKIDNVKVLFFIAGLPLLGYAVFFHNTRYLRTYVAFLPIMCISAYLIFDKIRLFRIQNYVIFVIAVLLTFNIQNNFWQFPCVPNEVPSSDLGGAAVLTKDLEEQGYEIVTMMTLEKQSAYFDWLDVETNLNIVDLRKKVWAESNTEEDYNEVLSMDEELNDKVMVIITNEIEKIFESDIKRVIIADEYGSSIFRSIYKKEWGDKCEIKRFVGNTKVIIVN</sequence>
<keyword evidence="1" id="KW-0812">Transmembrane</keyword>
<comment type="caution">
    <text evidence="2">The sequence shown here is derived from an EMBL/GenBank/DDBJ whole genome shotgun (WGS) entry which is preliminary data.</text>
</comment>
<feature type="transmembrane region" description="Helical" evidence="1">
    <location>
        <begin position="478"/>
        <end position="494"/>
    </location>
</feature>
<feature type="transmembrane region" description="Helical" evidence="1">
    <location>
        <begin position="659"/>
        <end position="677"/>
    </location>
</feature>
<feature type="transmembrane region" description="Helical" evidence="1">
    <location>
        <begin position="713"/>
        <end position="730"/>
    </location>
</feature>
<name>A0A9X5BCV7_9FIRM</name>
<evidence type="ECO:0000313" key="2">
    <source>
        <dbReference type="EMBL" id="NBJ91349.1"/>
    </source>
</evidence>